<sequence>YALIAYRTAWLKAHYPVEFLASLLTNELGNTDGVLKFICDAKAHGIGVFPPDINKCDVDFTVENGGIRFGLSAVKNLGQNAIIAIVKEREKNGPYKDFEDFLRRVDPHKVNKRALESLIKCGAFDSLGYKRSQLYAVLEKAVEFSQNAKKERACGQKSLFGAIGGGSGGSGKVALSLLEIPDCPEWESLELLNHEKEALGFYISGHPLDPYVEDIKRLTPYDTQTIKGAEDGLKAGICGIIRSKKETKTKRGERMAFIVLEDHVGSLEILCFPECYQRHKAIIEQDEPIWVEGKFKRADDRGDAKIIGEIIMPLEEALKKQAKGVLIEIIDERVKVDTLSRLKDVLKRHPGDLSSRVAVTLAGKGRVVLQLPDEFNVEVCPSLTQEIEETLGYGGVSIDYV</sequence>
<dbReference type="EC" id="2.7.7.7" evidence="3"/>
<feature type="domain" description="DNA polymerase helix-hairpin-helix motif" evidence="2">
    <location>
        <begin position="45"/>
        <end position="134"/>
    </location>
</feature>
<dbReference type="GO" id="GO:0003676">
    <property type="term" value="F:nucleic acid binding"/>
    <property type="evidence" value="ECO:0007669"/>
    <property type="project" value="InterPro"/>
</dbReference>
<dbReference type="PANTHER" id="PTHR32294:SF0">
    <property type="entry name" value="DNA POLYMERASE III SUBUNIT ALPHA"/>
    <property type="match status" value="1"/>
</dbReference>
<dbReference type="Pfam" id="PF14579">
    <property type="entry name" value="HHH_6"/>
    <property type="match status" value="1"/>
</dbReference>
<dbReference type="AlphaFoldDB" id="A0A7V2SWE3"/>
<evidence type="ECO:0000259" key="1">
    <source>
        <dbReference type="Pfam" id="PF01336"/>
    </source>
</evidence>
<feature type="domain" description="OB" evidence="1">
    <location>
        <begin position="237"/>
        <end position="306"/>
    </location>
</feature>
<dbReference type="PANTHER" id="PTHR32294">
    <property type="entry name" value="DNA POLYMERASE III SUBUNIT ALPHA"/>
    <property type="match status" value="1"/>
</dbReference>
<name>A0A7V2SWE3_9BACT</name>
<gene>
    <name evidence="3" type="primary">dnaE</name>
    <name evidence="3" type="ORF">ENJ63_03355</name>
</gene>
<reference evidence="3" key="1">
    <citation type="journal article" date="2020" name="mSystems">
        <title>Genome- and Community-Level Interaction Insights into Carbon Utilization and Element Cycling Functions of Hydrothermarchaeota in Hydrothermal Sediment.</title>
        <authorList>
            <person name="Zhou Z."/>
            <person name="Liu Y."/>
            <person name="Xu W."/>
            <person name="Pan J."/>
            <person name="Luo Z.H."/>
            <person name="Li M."/>
        </authorList>
    </citation>
    <scope>NUCLEOTIDE SEQUENCE [LARGE SCALE GENOMIC DNA]</scope>
    <source>
        <strain evidence="3">HyVt-503</strain>
    </source>
</reference>
<dbReference type="Pfam" id="PF01336">
    <property type="entry name" value="tRNA_anti-codon"/>
    <property type="match status" value="1"/>
</dbReference>
<dbReference type="Proteomes" id="UP000885797">
    <property type="component" value="Unassembled WGS sequence"/>
</dbReference>
<comment type="caution">
    <text evidence="3">The sequence shown here is derived from an EMBL/GenBank/DDBJ whole genome shotgun (WGS) entry which is preliminary data.</text>
</comment>
<organism evidence="3">
    <name type="scientific">Dissulfuribacter thermophilus</name>
    <dbReference type="NCBI Taxonomy" id="1156395"/>
    <lineage>
        <taxon>Bacteria</taxon>
        <taxon>Pseudomonadati</taxon>
        <taxon>Thermodesulfobacteriota</taxon>
        <taxon>Dissulfuribacteria</taxon>
        <taxon>Dissulfuribacterales</taxon>
        <taxon>Dissulfuribacteraceae</taxon>
        <taxon>Dissulfuribacter</taxon>
    </lineage>
</organism>
<dbReference type="GO" id="GO:0003887">
    <property type="term" value="F:DNA-directed DNA polymerase activity"/>
    <property type="evidence" value="ECO:0007669"/>
    <property type="project" value="UniProtKB-EC"/>
</dbReference>
<proteinExistence type="predicted"/>
<dbReference type="EMBL" id="DRND01000265">
    <property type="protein sequence ID" value="HFC46898.1"/>
    <property type="molecule type" value="Genomic_DNA"/>
</dbReference>
<dbReference type="InterPro" id="IPR004365">
    <property type="entry name" value="NA-bd_OB_tRNA"/>
</dbReference>
<feature type="non-terminal residue" evidence="3">
    <location>
        <position position="1"/>
    </location>
</feature>
<dbReference type="GO" id="GO:0008408">
    <property type="term" value="F:3'-5' exonuclease activity"/>
    <property type="evidence" value="ECO:0007669"/>
    <property type="project" value="InterPro"/>
</dbReference>
<evidence type="ECO:0000313" key="3">
    <source>
        <dbReference type="EMBL" id="HFC46898.1"/>
    </source>
</evidence>
<dbReference type="InterPro" id="IPR029460">
    <property type="entry name" value="DNAPol_HHH"/>
</dbReference>
<dbReference type="GO" id="GO:0006260">
    <property type="term" value="P:DNA replication"/>
    <property type="evidence" value="ECO:0007669"/>
    <property type="project" value="InterPro"/>
</dbReference>
<accession>A0A7V2SWE3</accession>
<dbReference type="Gene3D" id="1.10.150.870">
    <property type="match status" value="1"/>
</dbReference>
<keyword evidence="3" id="KW-0808">Transferase</keyword>
<protein>
    <submittedName>
        <fullName evidence="3">DNA polymerase III subunit alpha</fullName>
        <ecNumber evidence="3">2.7.7.7</ecNumber>
    </submittedName>
</protein>
<evidence type="ECO:0000259" key="2">
    <source>
        <dbReference type="Pfam" id="PF14579"/>
    </source>
</evidence>
<dbReference type="InterPro" id="IPR004805">
    <property type="entry name" value="DnaE2/DnaE/PolC"/>
</dbReference>
<dbReference type="CDD" id="cd04485">
    <property type="entry name" value="DnaE_OBF"/>
    <property type="match status" value="1"/>
</dbReference>
<keyword evidence="3" id="KW-0548">Nucleotidyltransferase</keyword>